<dbReference type="Proteomes" id="UP001055879">
    <property type="component" value="Linkage Group LG02"/>
</dbReference>
<dbReference type="EMBL" id="CM042048">
    <property type="protein sequence ID" value="KAI3757545.1"/>
    <property type="molecule type" value="Genomic_DNA"/>
</dbReference>
<protein>
    <submittedName>
        <fullName evidence="1">Uncharacterized protein</fullName>
    </submittedName>
</protein>
<name>A0ACB9EFE5_ARCLA</name>
<reference evidence="1 2" key="2">
    <citation type="journal article" date="2022" name="Mol. Ecol. Resour.">
        <title>The genomes of chicory, endive, great burdock and yacon provide insights into Asteraceae paleo-polyploidization history and plant inulin production.</title>
        <authorList>
            <person name="Fan W."/>
            <person name="Wang S."/>
            <person name="Wang H."/>
            <person name="Wang A."/>
            <person name="Jiang F."/>
            <person name="Liu H."/>
            <person name="Zhao H."/>
            <person name="Xu D."/>
            <person name="Zhang Y."/>
        </authorList>
    </citation>
    <scope>NUCLEOTIDE SEQUENCE [LARGE SCALE GENOMIC DNA]</scope>
    <source>
        <strain evidence="2">cv. Niubang</strain>
    </source>
</reference>
<reference evidence="2" key="1">
    <citation type="journal article" date="2022" name="Mol. Ecol. Resour.">
        <title>The genomes of chicory, endive, great burdock and yacon provide insights into Asteraceae palaeo-polyploidization history and plant inulin production.</title>
        <authorList>
            <person name="Fan W."/>
            <person name="Wang S."/>
            <person name="Wang H."/>
            <person name="Wang A."/>
            <person name="Jiang F."/>
            <person name="Liu H."/>
            <person name="Zhao H."/>
            <person name="Xu D."/>
            <person name="Zhang Y."/>
        </authorList>
    </citation>
    <scope>NUCLEOTIDE SEQUENCE [LARGE SCALE GENOMIC DNA]</scope>
    <source>
        <strain evidence="2">cv. Niubang</strain>
    </source>
</reference>
<evidence type="ECO:0000313" key="1">
    <source>
        <dbReference type="EMBL" id="KAI3757545.1"/>
    </source>
</evidence>
<proteinExistence type="predicted"/>
<accession>A0ACB9EFE5</accession>
<comment type="caution">
    <text evidence="1">The sequence shown here is derived from an EMBL/GenBank/DDBJ whole genome shotgun (WGS) entry which is preliminary data.</text>
</comment>
<evidence type="ECO:0000313" key="2">
    <source>
        <dbReference type="Proteomes" id="UP001055879"/>
    </source>
</evidence>
<organism evidence="1 2">
    <name type="scientific">Arctium lappa</name>
    <name type="common">Greater burdock</name>
    <name type="synonym">Lappa major</name>
    <dbReference type="NCBI Taxonomy" id="4217"/>
    <lineage>
        <taxon>Eukaryota</taxon>
        <taxon>Viridiplantae</taxon>
        <taxon>Streptophyta</taxon>
        <taxon>Embryophyta</taxon>
        <taxon>Tracheophyta</taxon>
        <taxon>Spermatophyta</taxon>
        <taxon>Magnoliopsida</taxon>
        <taxon>eudicotyledons</taxon>
        <taxon>Gunneridae</taxon>
        <taxon>Pentapetalae</taxon>
        <taxon>asterids</taxon>
        <taxon>campanulids</taxon>
        <taxon>Asterales</taxon>
        <taxon>Asteraceae</taxon>
        <taxon>Carduoideae</taxon>
        <taxon>Cardueae</taxon>
        <taxon>Arctiinae</taxon>
        <taxon>Arctium</taxon>
    </lineage>
</organism>
<gene>
    <name evidence="1" type="ORF">L6452_05085</name>
</gene>
<keyword evidence="2" id="KW-1185">Reference proteome</keyword>
<sequence length="71" mass="7066">MYPTMKSVVEDGVVVVTVAETDDRGGQDGGLTGVVVLTKVEPHGGSGGGGGLMGCCDGLIRAVGFRRISSG</sequence>